<dbReference type="Gene3D" id="3.40.30.10">
    <property type="entry name" value="Glutaredoxin"/>
    <property type="match status" value="1"/>
</dbReference>
<feature type="non-terminal residue" evidence="2">
    <location>
        <position position="1"/>
    </location>
</feature>
<evidence type="ECO:0000256" key="1">
    <source>
        <dbReference type="SAM" id="MobiDB-lite"/>
    </source>
</evidence>
<gene>
    <name evidence="2" type="ORF">METZ01_LOCUS4937</name>
</gene>
<sequence>VAVVASAQESKLDQQKFDQGMTTQQYIDQIKVNKDPFVAIYDEVQVPADSLELFNGLNEPLKLAVFTADWCGDAMSTTPVILKLADSTPNISLQVFNRDDELELSNSLLPEHRAGTVPIFVLMDRGMNQMVRFIETANTLVPDIDAMDAAIDAETVGMSEAEQRQAKRGRRTSYRVERAQAWGEVILKEFGGLVADALAGNPEDRPLEGGTKWPPED</sequence>
<proteinExistence type="predicted"/>
<dbReference type="AlphaFoldDB" id="A0A381NEW5"/>
<dbReference type="Pfam" id="PF14595">
    <property type="entry name" value="Thioredoxin_9"/>
    <property type="match status" value="1"/>
</dbReference>
<reference evidence="2" key="1">
    <citation type="submission" date="2018-05" db="EMBL/GenBank/DDBJ databases">
        <authorList>
            <person name="Lanie J.A."/>
            <person name="Ng W.-L."/>
            <person name="Kazmierczak K.M."/>
            <person name="Andrzejewski T.M."/>
            <person name="Davidsen T.M."/>
            <person name="Wayne K.J."/>
            <person name="Tettelin H."/>
            <person name="Glass J.I."/>
            <person name="Rusch D."/>
            <person name="Podicherti R."/>
            <person name="Tsui H.-C.T."/>
            <person name="Winkler M.E."/>
        </authorList>
    </citation>
    <scope>NUCLEOTIDE SEQUENCE</scope>
</reference>
<dbReference type="SUPFAM" id="SSF52833">
    <property type="entry name" value="Thioredoxin-like"/>
    <property type="match status" value="1"/>
</dbReference>
<evidence type="ECO:0008006" key="3">
    <source>
        <dbReference type="Google" id="ProtNLM"/>
    </source>
</evidence>
<protein>
    <recommendedName>
        <fullName evidence="3">Thioredoxin domain-containing protein</fullName>
    </recommendedName>
</protein>
<dbReference type="EMBL" id="UINC01000255">
    <property type="protein sequence ID" value="SUZ52083.1"/>
    <property type="molecule type" value="Genomic_DNA"/>
</dbReference>
<feature type="region of interest" description="Disordered" evidence="1">
    <location>
        <begin position="198"/>
        <end position="217"/>
    </location>
</feature>
<name>A0A381NEW5_9ZZZZ</name>
<dbReference type="InterPro" id="IPR036249">
    <property type="entry name" value="Thioredoxin-like_sf"/>
</dbReference>
<accession>A0A381NEW5</accession>
<organism evidence="2">
    <name type="scientific">marine metagenome</name>
    <dbReference type="NCBI Taxonomy" id="408172"/>
    <lineage>
        <taxon>unclassified sequences</taxon>
        <taxon>metagenomes</taxon>
        <taxon>ecological metagenomes</taxon>
    </lineage>
</organism>
<evidence type="ECO:0000313" key="2">
    <source>
        <dbReference type="EMBL" id="SUZ52083.1"/>
    </source>
</evidence>